<evidence type="ECO:0000259" key="1">
    <source>
        <dbReference type="Pfam" id="PF05048"/>
    </source>
</evidence>
<feature type="non-terminal residue" evidence="2">
    <location>
        <position position="118"/>
    </location>
</feature>
<dbReference type="NCBIfam" id="TIGR03804">
    <property type="entry name" value="para_beta_helix"/>
    <property type="match status" value="1"/>
</dbReference>
<gene>
    <name evidence="2" type="ORF">S01H4_64903</name>
</gene>
<dbReference type="EMBL" id="BART01039513">
    <property type="protein sequence ID" value="GAH14700.1"/>
    <property type="molecule type" value="Genomic_DNA"/>
</dbReference>
<dbReference type="Pfam" id="PF05048">
    <property type="entry name" value="NosD"/>
    <property type="match status" value="1"/>
</dbReference>
<name>X1E2R0_9ZZZZ</name>
<dbReference type="SUPFAM" id="SSF51126">
    <property type="entry name" value="Pectin lyase-like"/>
    <property type="match status" value="1"/>
</dbReference>
<dbReference type="InterPro" id="IPR011050">
    <property type="entry name" value="Pectin_lyase_fold/virulence"/>
</dbReference>
<comment type="caution">
    <text evidence="2">The sequence shown here is derived from an EMBL/GenBank/DDBJ whole genome shotgun (WGS) entry which is preliminary data.</text>
</comment>
<dbReference type="InterPro" id="IPR022441">
    <property type="entry name" value="Para_beta_helix_rpt-2"/>
</dbReference>
<protein>
    <recommendedName>
        <fullName evidence="1">Periplasmic copper-binding protein NosD beta helix domain-containing protein</fullName>
    </recommendedName>
</protein>
<sequence>DCSENTIKGNLVLSNDYGIYLFGCSNNLIFKNYLIDNFINNSFDNSINQWDNGTLGNYWDDYQGSDLDDDGIGDTPYIIPGMGGRQDNYPIWDDGVETPLRLIDEVISMVDESLKYIN</sequence>
<organism evidence="2">
    <name type="scientific">marine sediment metagenome</name>
    <dbReference type="NCBI Taxonomy" id="412755"/>
    <lineage>
        <taxon>unclassified sequences</taxon>
        <taxon>metagenomes</taxon>
        <taxon>ecological metagenomes</taxon>
    </lineage>
</organism>
<dbReference type="Gene3D" id="2.160.20.10">
    <property type="entry name" value="Single-stranded right-handed beta-helix, Pectin lyase-like"/>
    <property type="match status" value="1"/>
</dbReference>
<feature type="domain" description="Periplasmic copper-binding protein NosD beta helix" evidence="1">
    <location>
        <begin position="2"/>
        <end position="64"/>
    </location>
</feature>
<dbReference type="AlphaFoldDB" id="X1E2R0"/>
<dbReference type="InterPro" id="IPR012334">
    <property type="entry name" value="Pectin_lyas_fold"/>
</dbReference>
<dbReference type="InterPro" id="IPR007742">
    <property type="entry name" value="NosD_dom"/>
</dbReference>
<evidence type="ECO:0000313" key="2">
    <source>
        <dbReference type="EMBL" id="GAH14700.1"/>
    </source>
</evidence>
<proteinExistence type="predicted"/>
<feature type="non-terminal residue" evidence="2">
    <location>
        <position position="1"/>
    </location>
</feature>
<reference evidence="2" key="1">
    <citation type="journal article" date="2014" name="Front. Microbiol.">
        <title>High frequency of phylogenetically diverse reductive dehalogenase-homologous genes in deep subseafloor sedimentary metagenomes.</title>
        <authorList>
            <person name="Kawai M."/>
            <person name="Futagami T."/>
            <person name="Toyoda A."/>
            <person name="Takaki Y."/>
            <person name="Nishi S."/>
            <person name="Hori S."/>
            <person name="Arai W."/>
            <person name="Tsubouchi T."/>
            <person name="Morono Y."/>
            <person name="Uchiyama I."/>
            <person name="Ito T."/>
            <person name="Fujiyama A."/>
            <person name="Inagaki F."/>
            <person name="Takami H."/>
        </authorList>
    </citation>
    <scope>NUCLEOTIDE SEQUENCE</scope>
    <source>
        <strain evidence="2">Expedition CK06-06</strain>
    </source>
</reference>
<accession>X1E2R0</accession>